<protein>
    <recommendedName>
        <fullName evidence="1">NADP-dependent oxidoreductase domain-containing protein</fullName>
    </recommendedName>
</protein>
<evidence type="ECO:0000259" key="1">
    <source>
        <dbReference type="Pfam" id="PF00248"/>
    </source>
</evidence>
<dbReference type="PANTHER" id="PTHR42686:SF1">
    <property type="entry name" value="GH17980P-RELATED"/>
    <property type="match status" value="1"/>
</dbReference>
<dbReference type="Pfam" id="PF00248">
    <property type="entry name" value="Aldo_ket_red"/>
    <property type="match status" value="1"/>
</dbReference>
<feature type="domain" description="NADP-dependent oxidoreductase" evidence="1">
    <location>
        <begin position="15"/>
        <end position="335"/>
    </location>
</feature>
<dbReference type="GO" id="GO:0005829">
    <property type="term" value="C:cytosol"/>
    <property type="evidence" value="ECO:0007669"/>
    <property type="project" value="TreeGrafter"/>
</dbReference>
<gene>
    <name evidence="2" type="ORF">METZ01_LOCUS300775</name>
</gene>
<dbReference type="GO" id="GO:0016491">
    <property type="term" value="F:oxidoreductase activity"/>
    <property type="evidence" value="ECO:0007669"/>
    <property type="project" value="InterPro"/>
</dbReference>
<evidence type="ECO:0000313" key="2">
    <source>
        <dbReference type="EMBL" id="SVC47921.1"/>
    </source>
</evidence>
<feature type="non-terminal residue" evidence="2">
    <location>
        <position position="1"/>
    </location>
</feature>
<accession>A0A382MKT5</accession>
<dbReference type="PANTHER" id="PTHR42686">
    <property type="entry name" value="GH17980P-RELATED"/>
    <property type="match status" value="1"/>
</dbReference>
<organism evidence="2">
    <name type="scientific">marine metagenome</name>
    <dbReference type="NCBI Taxonomy" id="408172"/>
    <lineage>
        <taxon>unclassified sequences</taxon>
        <taxon>metagenomes</taxon>
        <taxon>ecological metagenomes</taxon>
    </lineage>
</organism>
<dbReference type="SUPFAM" id="SSF51430">
    <property type="entry name" value="NAD(P)-linked oxidoreductase"/>
    <property type="match status" value="1"/>
</dbReference>
<dbReference type="Gene3D" id="3.20.20.100">
    <property type="entry name" value="NADP-dependent oxidoreductase domain"/>
    <property type="match status" value="1"/>
</dbReference>
<dbReference type="InterPro" id="IPR036812">
    <property type="entry name" value="NAD(P)_OxRdtase_dom_sf"/>
</dbReference>
<dbReference type="InterPro" id="IPR023210">
    <property type="entry name" value="NADP_OxRdtase_dom"/>
</dbReference>
<reference evidence="2" key="1">
    <citation type="submission" date="2018-05" db="EMBL/GenBank/DDBJ databases">
        <authorList>
            <person name="Lanie J.A."/>
            <person name="Ng W.-L."/>
            <person name="Kazmierczak K.M."/>
            <person name="Andrzejewski T.M."/>
            <person name="Davidsen T.M."/>
            <person name="Wayne K.J."/>
            <person name="Tettelin H."/>
            <person name="Glass J.I."/>
            <person name="Rusch D."/>
            <person name="Podicherti R."/>
            <person name="Tsui H.-C.T."/>
            <person name="Winkler M.E."/>
        </authorList>
    </citation>
    <scope>NUCLEOTIDE SEQUENCE</scope>
</reference>
<dbReference type="InterPro" id="IPR020471">
    <property type="entry name" value="AKR"/>
</dbReference>
<dbReference type="AlphaFoldDB" id="A0A382MKT5"/>
<name>A0A382MKT5_9ZZZZ</name>
<sequence>IKKRKIGNTDLEVSEIGLGTAPIGGWPKVVSAEKAQDSLNAAWEKGIRYFDTAPLYGSGMAEERLGKFLKEKKRDEFVVATKVGRLVVTSEKGNEKFKGQDPYKDTIFDFSYDGVMRSFEESLARLQLDSVDVLQLHDPDNHPDHLGEAKKGAIKAMIKLKEEKAVRALGCGLNQNEMLVDLSKEGCFDCFLLAGRYTLLDQTSLDELIPICKRDNISLVLGGVFNSGILIEPSPNTYFDYTQLDENWIENAKKNLVRIPKDHESADYWLNKAYKLKKVCDNFGISLKRAAIQFPYLNDVVATSILGMSSRKHVEDNIKDYEEKIPYEFWEKIKKDNLIDQRAPIA</sequence>
<proteinExistence type="predicted"/>
<dbReference type="EMBL" id="UINC01093474">
    <property type="protein sequence ID" value="SVC47921.1"/>
    <property type="molecule type" value="Genomic_DNA"/>
</dbReference>